<sequence>MSLQFSVCNYRAMFDHYLTLLLEHHGELNLPYDFATKLCLIASPLMHGKVIVCVDEEEHRLEGAIGCVYGTGANDFTDQDVCQIEVAFLREPFRSTPLFMRGLKFLTAFVSEDNAAVRQIQFWGPGGHSGLRRLFSKIPDMQRTEVGKLDFYKIELTALKQYCSRF</sequence>
<reference evidence="1 2" key="1">
    <citation type="submission" date="2021-06" db="EMBL/GenBank/DDBJ databases">
        <authorList>
            <person name="Criscuolo A."/>
        </authorList>
    </citation>
    <scope>NUCLEOTIDE SEQUENCE [LARGE SCALE GENOMIC DNA]</scope>
    <source>
        <strain evidence="2">CIP 111802</strain>
    </source>
</reference>
<protein>
    <recommendedName>
        <fullName evidence="3">GNAT family N-acetyltransferase</fullName>
    </recommendedName>
</protein>
<evidence type="ECO:0000313" key="2">
    <source>
        <dbReference type="Proteomes" id="UP000730618"/>
    </source>
</evidence>
<evidence type="ECO:0008006" key="3">
    <source>
        <dbReference type="Google" id="ProtNLM"/>
    </source>
</evidence>
<comment type="caution">
    <text evidence="1">The sequence shown here is derived from an EMBL/GenBank/DDBJ whole genome shotgun (WGS) entry which is preliminary data.</text>
</comment>
<keyword evidence="2" id="KW-1185">Reference proteome</keyword>
<dbReference type="Proteomes" id="UP000730618">
    <property type="component" value="Unassembled WGS sequence"/>
</dbReference>
<dbReference type="RefSeq" id="WP_218099540.1">
    <property type="nucleotide sequence ID" value="NZ_CAJVCE010000008.1"/>
</dbReference>
<organism evidence="1 2">
    <name type="scientific">Paenibacillus allorhizosphaerae</name>
    <dbReference type="NCBI Taxonomy" id="2849866"/>
    <lineage>
        <taxon>Bacteria</taxon>
        <taxon>Bacillati</taxon>
        <taxon>Bacillota</taxon>
        <taxon>Bacilli</taxon>
        <taxon>Bacillales</taxon>
        <taxon>Paenibacillaceae</taxon>
        <taxon>Paenibacillus</taxon>
    </lineage>
</organism>
<proteinExistence type="predicted"/>
<dbReference type="EMBL" id="CAJVCE010000008">
    <property type="protein sequence ID" value="CAG7644306.1"/>
    <property type="molecule type" value="Genomic_DNA"/>
</dbReference>
<evidence type="ECO:0000313" key="1">
    <source>
        <dbReference type="EMBL" id="CAG7644306.1"/>
    </source>
</evidence>
<accession>A0ABN7TQB7</accession>
<gene>
    <name evidence="1" type="ORF">PAECIP111802_03223</name>
</gene>
<name>A0ABN7TQB7_9BACL</name>